<dbReference type="InterPro" id="IPR002942">
    <property type="entry name" value="S4_RNA-bd"/>
</dbReference>
<dbReference type="FunFam" id="3.10.290.10:FF:000003">
    <property type="entry name" value="Pseudouridine synthase"/>
    <property type="match status" value="1"/>
</dbReference>
<dbReference type="HOGENOM" id="CLU_024979_1_0_5"/>
<gene>
    <name evidence="9" type="ordered locus">Plav_0644</name>
</gene>
<dbReference type="EC" id="5.4.99.-" evidence="6"/>
<keyword evidence="3 5" id="KW-0694">RNA-binding</keyword>
<dbReference type="GO" id="GO:0000455">
    <property type="term" value="P:enzyme-directed rRNA pseudouridine synthesis"/>
    <property type="evidence" value="ECO:0007669"/>
    <property type="project" value="UniProtKB-ARBA"/>
</dbReference>
<evidence type="ECO:0000259" key="8">
    <source>
        <dbReference type="SMART" id="SM00363"/>
    </source>
</evidence>
<dbReference type="PROSITE" id="PS50889">
    <property type="entry name" value="S4"/>
    <property type="match status" value="1"/>
</dbReference>
<dbReference type="PANTHER" id="PTHR47683:SF3">
    <property type="entry name" value="RIBOSOMAL LARGE SUBUNIT PSEUDOURIDINE SYNTHASE B"/>
    <property type="match status" value="1"/>
</dbReference>
<dbReference type="InterPro" id="IPR018496">
    <property type="entry name" value="PsdUridine_synth_RsuA/RluB_CS"/>
</dbReference>
<comment type="similarity">
    <text evidence="2 6">Belongs to the pseudouridine synthase RsuA family.</text>
</comment>
<dbReference type="AlphaFoldDB" id="A7HQT4"/>
<feature type="compositionally biased region" description="Basic and acidic residues" evidence="7">
    <location>
        <begin position="281"/>
        <end position="294"/>
    </location>
</feature>
<dbReference type="RefSeq" id="WP_011995558.1">
    <property type="nucleotide sequence ID" value="NC_009719.1"/>
</dbReference>
<dbReference type="InterPro" id="IPR000748">
    <property type="entry name" value="PsdUridine_synth_RsuA/RluB/E/F"/>
</dbReference>
<name>A7HQT4_PARL1</name>
<evidence type="ECO:0000256" key="4">
    <source>
        <dbReference type="ARBA" id="ARBA00023235"/>
    </source>
</evidence>
<evidence type="ECO:0000256" key="6">
    <source>
        <dbReference type="RuleBase" id="RU003887"/>
    </source>
</evidence>
<dbReference type="Gene3D" id="3.30.70.580">
    <property type="entry name" value="Pseudouridine synthase I, catalytic domain, N-terminal subdomain"/>
    <property type="match status" value="1"/>
</dbReference>
<dbReference type="GO" id="GO:0120159">
    <property type="term" value="F:rRNA pseudouridine synthase activity"/>
    <property type="evidence" value="ECO:0007669"/>
    <property type="project" value="UniProtKB-ARBA"/>
</dbReference>
<dbReference type="GO" id="GO:0003723">
    <property type="term" value="F:RNA binding"/>
    <property type="evidence" value="ECO:0007669"/>
    <property type="project" value="UniProtKB-KW"/>
</dbReference>
<feature type="domain" description="RNA-binding S4" evidence="8">
    <location>
        <begin position="15"/>
        <end position="73"/>
    </location>
</feature>
<organism evidence="9 10">
    <name type="scientific">Parvibaculum lavamentivorans (strain DS-1 / DSM 13023 / NCIMB 13966)</name>
    <dbReference type="NCBI Taxonomy" id="402881"/>
    <lineage>
        <taxon>Bacteria</taxon>
        <taxon>Pseudomonadati</taxon>
        <taxon>Pseudomonadota</taxon>
        <taxon>Alphaproteobacteria</taxon>
        <taxon>Hyphomicrobiales</taxon>
        <taxon>Parvibaculaceae</taxon>
        <taxon>Parvibaculum</taxon>
    </lineage>
</organism>
<evidence type="ECO:0000256" key="5">
    <source>
        <dbReference type="PROSITE-ProRule" id="PRU00182"/>
    </source>
</evidence>
<dbReference type="InterPro" id="IPR036986">
    <property type="entry name" value="S4_RNA-bd_sf"/>
</dbReference>
<dbReference type="InterPro" id="IPR050343">
    <property type="entry name" value="RsuA_PseudoU_synthase"/>
</dbReference>
<dbReference type="InterPro" id="IPR042092">
    <property type="entry name" value="PsdUridine_s_RsuA/RluB/E/F_cat"/>
</dbReference>
<proteinExistence type="inferred from homology"/>
<evidence type="ECO:0000256" key="1">
    <source>
        <dbReference type="ARBA" id="ARBA00000073"/>
    </source>
</evidence>
<keyword evidence="4 6" id="KW-0413">Isomerase</keyword>
<evidence type="ECO:0000256" key="3">
    <source>
        <dbReference type="ARBA" id="ARBA00022884"/>
    </source>
</evidence>
<dbReference type="InterPro" id="IPR020103">
    <property type="entry name" value="PsdUridine_synth_cat_dom_sf"/>
</dbReference>
<dbReference type="Proteomes" id="UP000006377">
    <property type="component" value="Chromosome"/>
</dbReference>
<dbReference type="NCBIfam" id="TIGR00093">
    <property type="entry name" value="pseudouridine synthase"/>
    <property type="match status" value="1"/>
</dbReference>
<accession>A7HQT4</accession>
<sequence>MKPSPQSSPDTPAGDRIAKVIARAGICSRREAEKLIEEGRVTVDGKVLKSPALNVTGRETIIVDGKALPAQEPTKLWRYHKPAGLVTTAKDPEGRTTVFEKLPDDIPRVVSVGRLDINTEGLLLLTNDGELARLLELPATGWTRRYRVRAWGRITQADLDKLKNGITVEGVRYGPIEATIDKVQGSNVWLTLGLKEGKNREVKRVLAELGLSVNRLIRLSFGPFQIGDLEPGDIKQVPNRVLMDQLGAHAEQFAPAEVRPSKGAATGSTGKWTGGKPVGRKAGDKPPAKPERTKPGGTKPKLKTFREKKADTAGKRKAPNADRRRRP</sequence>
<dbReference type="eggNOG" id="COG1187">
    <property type="taxonomic scope" value="Bacteria"/>
</dbReference>
<comment type="catalytic activity">
    <reaction evidence="1">
        <text>a uridine in RNA = a pseudouridine in RNA</text>
        <dbReference type="Rhea" id="RHEA:48348"/>
        <dbReference type="Rhea" id="RHEA-COMP:12068"/>
        <dbReference type="Rhea" id="RHEA-COMP:12069"/>
        <dbReference type="ChEBI" id="CHEBI:65314"/>
        <dbReference type="ChEBI" id="CHEBI:65315"/>
    </reaction>
</comment>
<dbReference type="SUPFAM" id="SSF55120">
    <property type="entry name" value="Pseudouridine synthase"/>
    <property type="match status" value="1"/>
</dbReference>
<dbReference type="KEGG" id="pla:Plav_0644"/>
<dbReference type="InterPro" id="IPR020094">
    <property type="entry name" value="TruA/RsuA/RluB/E/F_N"/>
</dbReference>
<evidence type="ECO:0000313" key="10">
    <source>
        <dbReference type="Proteomes" id="UP000006377"/>
    </source>
</evidence>
<dbReference type="SMART" id="SM00363">
    <property type="entry name" value="S4"/>
    <property type="match status" value="1"/>
</dbReference>
<dbReference type="PANTHER" id="PTHR47683">
    <property type="entry name" value="PSEUDOURIDINE SYNTHASE FAMILY PROTEIN-RELATED"/>
    <property type="match status" value="1"/>
</dbReference>
<dbReference type="Gene3D" id="3.10.290.10">
    <property type="entry name" value="RNA-binding S4 domain"/>
    <property type="match status" value="1"/>
</dbReference>
<dbReference type="SUPFAM" id="SSF55174">
    <property type="entry name" value="Alpha-L RNA-binding motif"/>
    <property type="match status" value="1"/>
</dbReference>
<dbReference type="Pfam" id="PF00849">
    <property type="entry name" value="PseudoU_synth_2"/>
    <property type="match status" value="1"/>
</dbReference>
<evidence type="ECO:0000256" key="7">
    <source>
        <dbReference type="SAM" id="MobiDB-lite"/>
    </source>
</evidence>
<evidence type="ECO:0000313" key="9">
    <source>
        <dbReference type="EMBL" id="ABS62267.1"/>
    </source>
</evidence>
<feature type="compositionally biased region" description="Basic and acidic residues" evidence="7">
    <location>
        <begin position="304"/>
        <end position="327"/>
    </location>
</feature>
<feature type="region of interest" description="Disordered" evidence="7">
    <location>
        <begin position="252"/>
        <end position="327"/>
    </location>
</feature>
<dbReference type="InterPro" id="IPR006145">
    <property type="entry name" value="PsdUridine_synth_RsuA/RluA"/>
</dbReference>
<dbReference type="Gene3D" id="3.30.70.1560">
    <property type="entry name" value="Alpha-L RNA-binding motif"/>
    <property type="match status" value="1"/>
</dbReference>
<reference evidence="9 10" key="1">
    <citation type="journal article" date="2011" name="Stand. Genomic Sci.">
        <title>Complete genome sequence of Parvibaculum lavamentivorans type strain (DS-1(T)).</title>
        <authorList>
            <person name="Schleheck D."/>
            <person name="Weiss M."/>
            <person name="Pitluck S."/>
            <person name="Bruce D."/>
            <person name="Land M.L."/>
            <person name="Han S."/>
            <person name="Saunders E."/>
            <person name="Tapia R."/>
            <person name="Detter C."/>
            <person name="Brettin T."/>
            <person name="Han J."/>
            <person name="Woyke T."/>
            <person name="Goodwin L."/>
            <person name="Pennacchio L."/>
            <person name="Nolan M."/>
            <person name="Cook A.M."/>
            <person name="Kjelleberg S."/>
            <person name="Thomas T."/>
        </authorList>
    </citation>
    <scope>NUCLEOTIDE SEQUENCE [LARGE SCALE GENOMIC DNA]</scope>
    <source>
        <strain evidence="10">DS-1 / DSM 13023 / NCIMB 13966</strain>
    </source>
</reference>
<evidence type="ECO:0000256" key="2">
    <source>
        <dbReference type="ARBA" id="ARBA00008348"/>
    </source>
</evidence>
<dbReference type="CDD" id="cd00165">
    <property type="entry name" value="S4"/>
    <property type="match status" value="1"/>
</dbReference>
<dbReference type="EMBL" id="CP000774">
    <property type="protein sequence ID" value="ABS62267.1"/>
    <property type="molecule type" value="Genomic_DNA"/>
</dbReference>
<keyword evidence="10" id="KW-1185">Reference proteome</keyword>
<protein>
    <recommendedName>
        <fullName evidence="6">Pseudouridine synthase</fullName>
        <ecNumber evidence="6">5.4.99.-</ecNumber>
    </recommendedName>
</protein>
<dbReference type="OrthoDB" id="9807213at2"/>
<dbReference type="Pfam" id="PF01479">
    <property type="entry name" value="S4"/>
    <property type="match status" value="1"/>
</dbReference>
<dbReference type="STRING" id="402881.Plav_0644"/>
<dbReference type="PROSITE" id="PS01149">
    <property type="entry name" value="PSI_RSU"/>
    <property type="match status" value="1"/>
</dbReference>